<evidence type="ECO:0000256" key="3">
    <source>
        <dbReference type="ARBA" id="ARBA00022793"/>
    </source>
</evidence>
<dbReference type="SUPFAM" id="SSF53383">
    <property type="entry name" value="PLP-dependent transferases"/>
    <property type="match status" value="1"/>
</dbReference>
<reference evidence="8 9" key="1">
    <citation type="submission" date="2019-08" db="EMBL/GenBank/DDBJ databases">
        <title>Genome of Phaeodactylibacter luteus.</title>
        <authorList>
            <person name="Bowman J.P."/>
        </authorList>
    </citation>
    <scope>NUCLEOTIDE SEQUENCE [LARGE SCALE GENOMIC DNA]</scope>
    <source>
        <strain evidence="8 9">KCTC 42180</strain>
    </source>
</reference>
<dbReference type="InterPro" id="IPR015424">
    <property type="entry name" value="PyrdxlP-dep_Trfase"/>
</dbReference>
<evidence type="ECO:0000256" key="6">
    <source>
        <dbReference type="PIRSR" id="PIRSR602129-50"/>
    </source>
</evidence>
<dbReference type="InterPro" id="IPR015421">
    <property type="entry name" value="PyrdxlP-dep_Trfase_major"/>
</dbReference>
<dbReference type="GO" id="GO:0016831">
    <property type="term" value="F:carboxy-lyase activity"/>
    <property type="evidence" value="ECO:0007669"/>
    <property type="project" value="UniProtKB-KW"/>
</dbReference>
<dbReference type="InterPro" id="IPR002129">
    <property type="entry name" value="PyrdxlP-dep_de-COase"/>
</dbReference>
<dbReference type="GO" id="GO:0030170">
    <property type="term" value="F:pyridoxal phosphate binding"/>
    <property type="evidence" value="ECO:0007669"/>
    <property type="project" value="InterPro"/>
</dbReference>
<evidence type="ECO:0000256" key="2">
    <source>
        <dbReference type="ARBA" id="ARBA00009533"/>
    </source>
</evidence>
<dbReference type="Pfam" id="PF00282">
    <property type="entry name" value="Pyridoxal_deC"/>
    <property type="match status" value="1"/>
</dbReference>
<dbReference type="InterPro" id="IPR010977">
    <property type="entry name" value="Aromatic_deC"/>
</dbReference>
<dbReference type="GO" id="GO:0006520">
    <property type="term" value="P:amino acid metabolic process"/>
    <property type="evidence" value="ECO:0007669"/>
    <property type="project" value="InterPro"/>
</dbReference>
<evidence type="ECO:0000256" key="1">
    <source>
        <dbReference type="ARBA" id="ARBA00001933"/>
    </source>
</evidence>
<dbReference type="PANTHER" id="PTHR45677">
    <property type="entry name" value="GLUTAMATE DECARBOXYLASE-RELATED"/>
    <property type="match status" value="1"/>
</dbReference>
<keyword evidence="9" id="KW-1185">Reference proteome</keyword>
<dbReference type="Proteomes" id="UP000321580">
    <property type="component" value="Unassembled WGS sequence"/>
</dbReference>
<comment type="similarity">
    <text evidence="2 7">Belongs to the group II decarboxylase family.</text>
</comment>
<dbReference type="PANTHER" id="PTHR45677:SF8">
    <property type="entry name" value="CYSTEINE SULFINIC ACID DECARBOXYLASE"/>
    <property type="match status" value="1"/>
</dbReference>
<dbReference type="AlphaFoldDB" id="A0A5C6RWS8"/>
<feature type="modified residue" description="N6-(pyridoxal phosphate)lysine" evidence="6">
    <location>
        <position position="298"/>
    </location>
</feature>
<proteinExistence type="inferred from homology"/>
<evidence type="ECO:0000256" key="5">
    <source>
        <dbReference type="ARBA" id="ARBA00023239"/>
    </source>
</evidence>
<comment type="caution">
    <text evidence="8">The sequence shown here is derived from an EMBL/GenBank/DDBJ whole genome shotgun (WGS) entry which is preliminary data.</text>
</comment>
<dbReference type="PRINTS" id="PR00800">
    <property type="entry name" value="YHDCRBOXLASE"/>
</dbReference>
<keyword evidence="8" id="KW-0032">Aminotransferase</keyword>
<evidence type="ECO:0000256" key="7">
    <source>
        <dbReference type="RuleBase" id="RU000382"/>
    </source>
</evidence>
<evidence type="ECO:0000313" key="8">
    <source>
        <dbReference type="EMBL" id="TXB66534.1"/>
    </source>
</evidence>
<dbReference type="GO" id="GO:0005737">
    <property type="term" value="C:cytoplasm"/>
    <property type="evidence" value="ECO:0007669"/>
    <property type="project" value="TreeGrafter"/>
</dbReference>
<dbReference type="PROSITE" id="PS00392">
    <property type="entry name" value="DDC_GAD_HDC_YDC"/>
    <property type="match status" value="1"/>
</dbReference>
<dbReference type="RefSeq" id="WP_147166323.1">
    <property type="nucleotide sequence ID" value="NZ_VOOR01000007.1"/>
</dbReference>
<name>A0A5C6RWS8_9BACT</name>
<dbReference type="OrthoDB" id="9803665at2"/>
<dbReference type="GO" id="GO:0008483">
    <property type="term" value="F:transaminase activity"/>
    <property type="evidence" value="ECO:0007669"/>
    <property type="project" value="UniProtKB-KW"/>
</dbReference>
<keyword evidence="4 6" id="KW-0663">Pyridoxal phosphate</keyword>
<organism evidence="8 9">
    <name type="scientific">Phaeodactylibacter luteus</name>
    <dbReference type="NCBI Taxonomy" id="1564516"/>
    <lineage>
        <taxon>Bacteria</taxon>
        <taxon>Pseudomonadati</taxon>
        <taxon>Bacteroidota</taxon>
        <taxon>Saprospiria</taxon>
        <taxon>Saprospirales</taxon>
        <taxon>Haliscomenobacteraceae</taxon>
        <taxon>Phaeodactylibacter</taxon>
    </lineage>
</organism>
<keyword evidence="3" id="KW-0210">Decarboxylase</keyword>
<evidence type="ECO:0000313" key="9">
    <source>
        <dbReference type="Proteomes" id="UP000321580"/>
    </source>
</evidence>
<comment type="cofactor">
    <cofactor evidence="1 6 7">
        <name>pyridoxal 5'-phosphate</name>
        <dbReference type="ChEBI" id="CHEBI:597326"/>
    </cofactor>
</comment>
<sequence>MDSILEKAYDAEAFRNTAHRIVDQLADFLKENQSGEAPKAIAYRPAQEAYAYWESVAGQPQPTEDLFGAILAQSVHLHHPQYMGHQVSPPAPLAALGSLLDGLLNNGMAVYEMGMASTAIERVVTEKVAQQMGFGPEAGGVLTSGGTLANLTALLTARSVKAREAVWSEGQAQPLALMVSEEAHYCVDRAVRIMGWGEAGIIKVPVNEKYQMRADLLPGLLADAEARGQQVIAVVGSACSTSTGSFDDLNAIAAFCEANGLWFHVDGAHGAALAFSPRHRHVLSGLSRADSVAMDFHKMLLTPVLATALIYKEGRQAYRTFSQRAHYLWAGQTEEEWENLAKRTFECTKYMIGVKVLTLWQAYGMGLWEAYLDKVMANGETLGRLVEAAPDFELALRPQCNIVCFRYAPDRLPPEQRSARNARIREALLADGAYYIVQTILKEELYLRVTLTSPHTEETHLRGLLDKIREVV</sequence>
<protein>
    <submittedName>
        <fullName evidence="8">Aminotransferase class V-fold PLP-dependent enzyme</fullName>
    </submittedName>
</protein>
<dbReference type="InterPro" id="IPR021115">
    <property type="entry name" value="Pyridoxal-P_BS"/>
</dbReference>
<dbReference type="Gene3D" id="3.40.640.10">
    <property type="entry name" value="Type I PLP-dependent aspartate aminotransferase-like (Major domain)"/>
    <property type="match status" value="1"/>
</dbReference>
<gene>
    <name evidence="8" type="ORF">FRY97_04925</name>
</gene>
<evidence type="ECO:0000256" key="4">
    <source>
        <dbReference type="ARBA" id="ARBA00022898"/>
    </source>
</evidence>
<keyword evidence="5 7" id="KW-0456">Lyase</keyword>
<dbReference type="Gene3D" id="3.90.1150.170">
    <property type="match status" value="1"/>
</dbReference>
<dbReference type="EMBL" id="VOOR01000007">
    <property type="protein sequence ID" value="TXB66534.1"/>
    <property type="molecule type" value="Genomic_DNA"/>
</dbReference>
<dbReference type="GO" id="GO:0019752">
    <property type="term" value="P:carboxylic acid metabolic process"/>
    <property type="evidence" value="ECO:0007669"/>
    <property type="project" value="InterPro"/>
</dbReference>
<accession>A0A5C6RWS8</accession>
<keyword evidence="8" id="KW-0808">Transferase</keyword>